<organism evidence="7 8">
    <name type="scientific">Candidatus Yanofskybacteria bacterium GW2011_GWA1_48_10</name>
    <dbReference type="NCBI Taxonomy" id="1619022"/>
    <lineage>
        <taxon>Bacteria</taxon>
        <taxon>Candidatus Yanofskyibacteriota</taxon>
    </lineage>
</organism>
<accession>A0A0G1U7A0</accession>
<dbReference type="InterPro" id="IPR020040">
    <property type="entry name" value="Ribosomal_uL6_a/b-dom"/>
</dbReference>
<reference evidence="7 8" key="1">
    <citation type="journal article" date="2015" name="Nature">
        <title>rRNA introns, odd ribosomes, and small enigmatic genomes across a large radiation of phyla.</title>
        <authorList>
            <person name="Brown C.T."/>
            <person name="Hug L.A."/>
            <person name="Thomas B.C."/>
            <person name="Sharon I."/>
            <person name="Castelle C.J."/>
            <person name="Singh A."/>
            <person name="Wilkins M.J."/>
            <person name="Williams K.H."/>
            <person name="Banfield J.F."/>
        </authorList>
    </citation>
    <scope>NUCLEOTIDE SEQUENCE [LARGE SCALE GENOMIC DNA]</scope>
</reference>
<dbReference type="InterPro" id="IPR000702">
    <property type="entry name" value="Ribosomal_uL6-like"/>
</dbReference>
<dbReference type="InterPro" id="IPR019906">
    <property type="entry name" value="Ribosomal_uL6_bac-type"/>
</dbReference>
<dbReference type="GO" id="GO:0003735">
    <property type="term" value="F:structural constituent of ribosome"/>
    <property type="evidence" value="ECO:0007669"/>
    <property type="project" value="UniProtKB-UniRule"/>
</dbReference>
<dbReference type="GO" id="GO:0002181">
    <property type="term" value="P:cytoplasmic translation"/>
    <property type="evidence" value="ECO:0007669"/>
    <property type="project" value="TreeGrafter"/>
</dbReference>
<feature type="domain" description="Large ribosomal subunit protein uL6 alpha-beta" evidence="6">
    <location>
        <begin position="101"/>
        <end position="173"/>
    </location>
</feature>
<dbReference type="Pfam" id="PF00347">
    <property type="entry name" value="Ribosomal_L6"/>
    <property type="match status" value="2"/>
</dbReference>
<gene>
    <name evidence="3" type="primary">rplF</name>
    <name evidence="7" type="ORF">UY20_C0003G0018</name>
</gene>
<dbReference type="HAMAP" id="MF_01365_B">
    <property type="entry name" value="Ribosomal_uL6_B"/>
    <property type="match status" value="1"/>
</dbReference>
<comment type="function">
    <text evidence="3 5">This protein binds to the 23S rRNA, and is important in its secondary structure. It is located near the subunit interface in the base of the L7/L12 stalk, and near the tRNA binding site of the peptidyltransferase center.</text>
</comment>
<dbReference type="EMBL" id="LCPC01000003">
    <property type="protein sequence ID" value="KKU89979.1"/>
    <property type="molecule type" value="Genomic_DNA"/>
</dbReference>
<evidence type="ECO:0000313" key="7">
    <source>
        <dbReference type="EMBL" id="KKU89979.1"/>
    </source>
</evidence>
<evidence type="ECO:0000256" key="3">
    <source>
        <dbReference type="HAMAP-Rule" id="MF_01365"/>
    </source>
</evidence>
<keyword evidence="3 5" id="KW-0699">rRNA-binding</keyword>
<dbReference type="GO" id="GO:0022625">
    <property type="term" value="C:cytosolic large ribosomal subunit"/>
    <property type="evidence" value="ECO:0007669"/>
    <property type="project" value="UniProtKB-UniRule"/>
</dbReference>
<dbReference type="PANTHER" id="PTHR11655">
    <property type="entry name" value="60S/50S RIBOSOMAL PROTEIN L6/L9"/>
    <property type="match status" value="1"/>
</dbReference>
<dbReference type="Proteomes" id="UP000034403">
    <property type="component" value="Unassembled WGS sequence"/>
</dbReference>
<proteinExistence type="inferred from homology"/>
<evidence type="ECO:0000256" key="2">
    <source>
        <dbReference type="ARBA" id="ARBA00023274"/>
    </source>
</evidence>
<protein>
    <recommendedName>
        <fullName evidence="3">Large ribosomal subunit protein uL6</fullName>
    </recommendedName>
</protein>
<name>A0A0G1U7A0_9BACT</name>
<comment type="subunit">
    <text evidence="3">Part of the 50S ribosomal subunit.</text>
</comment>
<feature type="domain" description="Large ribosomal subunit protein uL6 alpha-beta" evidence="6">
    <location>
        <begin position="20"/>
        <end position="88"/>
    </location>
</feature>
<evidence type="ECO:0000256" key="5">
    <source>
        <dbReference type="RuleBase" id="RU003870"/>
    </source>
</evidence>
<dbReference type="PATRIC" id="fig|1619022.3.peg.114"/>
<evidence type="ECO:0000256" key="1">
    <source>
        <dbReference type="ARBA" id="ARBA00022980"/>
    </source>
</evidence>
<dbReference type="NCBIfam" id="TIGR03654">
    <property type="entry name" value="L6_bact"/>
    <property type="match status" value="1"/>
</dbReference>
<dbReference type="GO" id="GO:0019843">
    <property type="term" value="F:rRNA binding"/>
    <property type="evidence" value="ECO:0007669"/>
    <property type="project" value="UniProtKB-UniRule"/>
</dbReference>
<comment type="caution">
    <text evidence="7">The sequence shown here is derived from an EMBL/GenBank/DDBJ whole genome shotgun (WGS) entry which is preliminary data.</text>
</comment>
<keyword evidence="1 3" id="KW-0689">Ribosomal protein</keyword>
<keyword evidence="3 5" id="KW-0694">RNA-binding</keyword>
<evidence type="ECO:0000313" key="8">
    <source>
        <dbReference type="Proteomes" id="UP000034403"/>
    </source>
</evidence>
<evidence type="ECO:0000259" key="6">
    <source>
        <dbReference type="Pfam" id="PF00347"/>
    </source>
</evidence>
<dbReference type="Gene3D" id="3.90.930.12">
    <property type="entry name" value="Ribosomal protein L6, alpha-beta domain"/>
    <property type="match status" value="2"/>
</dbReference>
<evidence type="ECO:0000256" key="4">
    <source>
        <dbReference type="RuleBase" id="RU003869"/>
    </source>
</evidence>
<dbReference type="SUPFAM" id="SSF56053">
    <property type="entry name" value="Ribosomal protein L6"/>
    <property type="match status" value="2"/>
</dbReference>
<dbReference type="PANTHER" id="PTHR11655:SF14">
    <property type="entry name" value="LARGE RIBOSOMAL SUBUNIT PROTEIN UL6M"/>
    <property type="match status" value="1"/>
</dbReference>
<dbReference type="PIRSF" id="PIRSF002162">
    <property type="entry name" value="Ribosomal_L6"/>
    <property type="match status" value="1"/>
</dbReference>
<keyword evidence="2 3" id="KW-0687">Ribonucleoprotein</keyword>
<sequence>MSKDVQYKQMSKIGKKIIEIPQGVDVQIGGDLITVKGQKGTIVKTIPPNVIIKAENNSISIQPLDRSSRTNKMYWGLARSLVQNMVTGANAGFEKVLEFQGVGYKAAVKGKDLELGLGFSHPVTIPGVEGITFVTEKNSIKIQGVDKELVGKIAALIRDYRLPEPYKGSGIRYQGEVIKRKAGKKAATAA</sequence>
<dbReference type="AlphaFoldDB" id="A0A0G1U7A0"/>
<dbReference type="PRINTS" id="PR00059">
    <property type="entry name" value="RIBOSOMALL6"/>
</dbReference>
<comment type="similarity">
    <text evidence="3 4">Belongs to the universal ribosomal protein uL6 family.</text>
</comment>
<dbReference type="InterPro" id="IPR036789">
    <property type="entry name" value="Ribosomal_uL6-like_a/b-dom_sf"/>
</dbReference>